<dbReference type="SUPFAM" id="SSF53271">
    <property type="entry name" value="PRTase-like"/>
    <property type="match status" value="1"/>
</dbReference>
<dbReference type="InterPro" id="IPR000836">
    <property type="entry name" value="PRTase_dom"/>
</dbReference>
<dbReference type="InterPro" id="IPR029057">
    <property type="entry name" value="PRTase-like"/>
</dbReference>
<dbReference type="EMBL" id="JAUDEN010000046">
    <property type="protein sequence ID" value="MDM8326416.1"/>
    <property type="molecule type" value="Genomic_DNA"/>
</dbReference>
<evidence type="ECO:0000256" key="1">
    <source>
        <dbReference type="ARBA" id="ARBA00008007"/>
    </source>
</evidence>
<sequence length="229" mass="25807">MSIWTDFRELFFPRLCLVCGKKLCLSEDLICFSCLSSLPYTRDLGVPGNEMEMLFWGRFPIERAFALYYYAHGGSVSRILASMKYLGRKDVCFKMGMLLAGRLLDVGFFDKADFLVPVPLHPKRYHKRGYNQSEWLAKGIGEVAGKPVLADALCRLRNNRTQTRKSAFERWINTENLFALAPGSNLLKGKHVVLVDDVLTTGATIEACADVLSEIEGIRISVVTLAWTK</sequence>
<gene>
    <name evidence="3" type="ORF">QUW60_14485</name>
</gene>
<evidence type="ECO:0000259" key="2">
    <source>
        <dbReference type="Pfam" id="PF00156"/>
    </source>
</evidence>
<dbReference type="InterPro" id="IPR051910">
    <property type="entry name" value="ComF/GntX_DNA_util-trans"/>
</dbReference>
<proteinExistence type="inferred from homology"/>
<protein>
    <submittedName>
        <fullName evidence="3">ComF family protein</fullName>
    </submittedName>
</protein>
<feature type="domain" description="Phosphoribosyltransferase" evidence="2">
    <location>
        <begin position="176"/>
        <end position="225"/>
    </location>
</feature>
<comment type="similarity">
    <text evidence="1">Belongs to the ComF/GntX family.</text>
</comment>
<dbReference type="PANTHER" id="PTHR47505:SF1">
    <property type="entry name" value="DNA UTILIZATION PROTEIN YHGH"/>
    <property type="match status" value="1"/>
</dbReference>
<evidence type="ECO:0000313" key="4">
    <source>
        <dbReference type="Proteomes" id="UP001169458"/>
    </source>
</evidence>
<organism evidence="3 4">
    <name type="scientific">Bacteroides gallinaceum</name>
    <dbReference type="NCBI Taxonomy" id="1462571"/>
    <lineage>
        <taxon>Bacteria</taxon>
        <taxon>Pseudomonadati</taxon>
        <taxon>Bacteroidota</taxon>
        <taxon>Bacteroidia</taxon>
        <taxon>Bacteroidales</taxon>
        <taxon>Bacteroidaceae</taxon>
        <taxon>Bacteroides</taxon>
    </lineage>
</organism>
<dbReference type="Proteomes" id="UP001169458">
    <property type="component" value="Unassembled WGS sequence"/>
</dbReference>
<reference evidence="3 4" key="1">
    <citation type="submission" date="2023-06" db="EMBL/GenBank/DDBJ databases">
        <authorList>
            <person name="Zeman M."/>
            <person name="Kubasova T."/>
            <person name="Jahodarova E."/>
            <person name="Nykrynova M."/>
            <person name="Rychlik I."/>
        </authorList>
    </citation>
    <scope>NUCLEOTIDE SEQUENCE [LARGE SCALE GENOMIC DNA]</scope>
    <source>
        <strain evidence="3 4">109_WCHN</strain>
    </source>
</reference>
<dbReference type="RefSeq" id="WP_258339203.1">
    <property type="nucleotide sequence ID" value="NZ_JAUDCP010000033.1"/>
</dbReference>
<evidence type="ECO:0000313" key="3">
    <source>
        <dbReference type="EMBL" id="MDM8326416.1"/>
    </source>
</evidence>
<dbReference type="Gene3D" id="3.40.50.2020">
    <property type="match status" value="1"/>
</dbReference>
<keyword evidence="4" id="KW-1185">Reference proteome</keyword>
<dbReference type="PANTHER" id="PTHR47505">
    <property type="entry name" value="DNA UTILIZATION PROTEIN YHGH"/>
    <property type="match status" value="1"/>
</dbReference>
<comment type="caution">
    <text evidence="3">The sequence shown here is derived from an EMBL/GenBank/DDBJ whole genome shotgun (WGS) entry which is preliminary data.</text>
</comment>
<name>A0ABT7VJD8_9BACE</name>
<dbReference type="Pfam" id="PF00156">
    <property type="entry name" value="Pribosyltran"/>
    <property type="match status" value="1"/>
</dbReference>
<dbReference type="CDD" id="cd06223">
    <property type="entry name" value="PRTases_typeI"/>
    <property type="match status" value="1"/>
</dbReference>
<reference evidence="4" key="2">
    <citation type="submission" date="2023-07" db="EMBL/GenBank/DDBJ databases">
        <title>Identification and characterization of horizontal gene transfer across gut microbiota members of farm animals based on homology search.</title>
        <authorList>
            <person name="Schwarzerova J."/>
            <person name="Nykrynova M."/>
            <person name="Jureckova K."/>
            <person name="Cejkova D."/>
            <person name="Rychlik I."/>
        </authorList>
    </citation>
    <scope>NUCLEOTIDE SEQUENCE [LARGE SCALE GENOMIC DNA]</scope>
    <source>
        <strain evidence="4">109_WCHN</strain>
    </source>
</reference>
<accession>A0ABT7VJD8</accession>